<keyword evidence="3" id="KW-1185">Reference proteome</keyword>
<feature type="region of interest" description="Disordered" evidence="1">
    <location>
        <begin position="1"/>
        <end position="252"/>
    </location>
</feature>
<dbReference type="GeneID" id="68102210"/>
<evidence type="ECO:0000313" key="2">
    <source>
        <dbReference type="EMBL" id="KAG2393179.1"/>
    </source>
</evidence>
<dbReference type="EMBL" id="PYSW02000003">
    <property type="protein sequence ID" value="KAG2393179.1"/>
    <property type="molecule type" value="Genomic_DNA"/>
</dbReference>
<feature type="compositionally biased region" description="Low complexity" evidence="1">
    <location>
        <begin position="155"/>
        <end position="175"/>
    </location>
</feature>
<feature type="compositionally biased region" description="Polar residues" evidence="1">
    <location>
        <begin position="99"/>
        <end position="108"/>
    </location>
</feature>
<protein>
    <submittedName>
        <fullName evidence="2">Uncharacterized protein</fullName>
    </submittedName>
</protein>
<evidence type="ECO:0000256" key="1">
    <source>
        <dbReference type="SAM" id="MobiDB-lite"/>
    </source>
</evidence>
<gene>
    <name evidence="2" type="ORF">C9374_009756</name>
</gene>
<reference evidence="2 3" key="1">
    <citation type="journal article" date="2018" name="BMC Genomics">
        <title>The genome of Naegleria lovaniensis, the basis for a comparative approach to unravel pathogenicity factors of the human pathogenic amoeba N. fowleri.</title>
        <authorList>
            <person name="Liechti N."/>
            <person name="Schurch N."/>
            <person name="Bruggmann R."/>
            <person name="Wittwer M."/>
        </authorList>
    </citation>
    <scope>NUCLEOTIDE SEQUENCE [LARGE SCALE GENOMIC DNA]</scope>
    <source>
        <strain evidence="2 3">ATCC 30569</strain>
    </source>
</reference>
<feature type="compositionally biased region" description="Acidic residues" evidence="1">
    <location>
        <begin position="84"/>
        <end position="98"/>
    </location>
</feature>
<dbReference type="Proteomes" id="UP000816034">
    <property type="component" value="Unassembled WGS sequence"/>
</dbReference>
<sequence length="307" mass="33913">MERRKNILSTDDYENSNDVEYASDQSFDPDEDVNEDANHQKNNNISKQKHPSSSSRSNKKPSTAHTRPSNKTPKKATETSIPHEDDDEDDIQYVEVEPENTNNAPSSGTKKKKKKKKKPTTQDSYGEKPSKEDAAASKTSPQPKSNARKGRVLYVKVSSNNNNADSASSVVPSSDKNNKEVPISEVGTRTNQPPAQKNKQNKAPHNKPMNSESSGSGSQQKQKEHSTHPPRVVSPTPKRYSQQNYSGNQALQQPAISSSFYSHSQAAKNQKIPDSILSFKLNANAKAFTPPSFTPVIIEQPKKDTQT</sequence>
<accession>A0AA88GYZ6</accession>
<feature type="region of interest" description="Disordered" evidence="1">
    <location>
        <begin position="287"/>
        <end position="307"/>
    </location>
</feature>
<name>A0AA88GYZ6_NAELO</name>
<proteinExistence type="predicted"/>
<dbReference type="AlphaFoldDB" id="A0AA88GYZ6"/>
<feature type="compositionally biased region" description="Basic and acidic residues" evidence="1">
    <location>
        <begin position="125"/>
        <end position="135"/>
    </location>
</feature>
<feature type="compositionally biased region" description="Basic residues" evidence="1">
    <location>
        <begin position="109"/>
        <end position="119"/>
    </location>
</feature>
<evidence type="ECO:0000313" key="3">
    <source>
        <dbReference type="Proteomes" id="UP000816034"/>
    </source>
</evidence>
<feature type="compositionally biased region" description="Polar residues" evidence="1">
    <location>
        <begin position="239"/>
        <end position="252"/>
    </location>
</feature>
<feature type="compositionally biased region" description="Polar residues" evidence="1">
    <location>
        <begin position="187"/>
        <end position="198"/>
    </location>
</feature>
<comment type="caution">
    <text evidence="2">The sequence shown here is derived from an EMBL/GenBank/DDBJ whole genome shotgun (WGS) entry which is preliminary data.</text>
</comment>
<organism evidence="2 3">
    <name type="scientific">Naegleria lovaniensis</name>
    <name type="common">Amoeba</name>
    <dbReference type="NCBI Taxonomy" id="51637"/>
    <lineage>
        <taxon>Eukaryota</taxon>
        <taxon>Discoba</taxon>
        <taxon>Heterolobosea</taxon>
        <taxon>Tetramitia</taxon>
        <taxon>Eutetramitia</taxon>
        <taxon>Vahlkampfiidae</taxon>
        <taxon>Naegleria</taxon>
    </lineage>
</organism>
<dbReference type="RefSeq" id="XP_044555073.1">
    <property type="nucleotide sequence ID" value="XM_044699978.1"/>
</dbReference>
<feature type="compositionally biased region" description="Low complexity" evidence="1">
    <location>
        <begin position="211"/>
        <end position="220"/>
    </location>
</feature>